<proteinExistence type="predicted"/>
<evidence type="ECO:0000256" key="1">
    <source>
        <dbReference type="SAM" id="MobiDB-lite"/>
    </source>
</evidence>
<accession>A0A848DK85</accession>
<dbReference type="Proteomes" id="UP000586918">
    <property type="component" value="Unassembled WGS sequence"/>
</dbReference>
<dbReference type="AlphaFoldDB" id="A0A848DK85"/>
<evidence type="ECO:0000313" key="3">
    <source>
        <dbReference type="Proteomes" id="UP000586918"/>
    </source>
</evidence>
<dbReference type="RefSeq" id="WP_211170058.1">
    <property type="nucleotide sequence ID" value="NZ_JAAXKZ010000050.1"/>
</dbReference>
<reference evidence="2 3" key="1">
    <citation type="submission" date="2020-04" db="EMBL/GenBank/DDBJ databases">
        <authorList>
            <person name="Klaysubun C."/>
            <person name="Duangmal K."/>
            <person name="Lipun K."/>
        </authorList>
    </citation>
    <scope>NUCLEOTIDE SEQUENCE [LARGE SCALE GENOMIC DNA]</scope>
    <source>
        <strain evidence="2 3">DSM 45300</strain>
    </source>
</reference>
<feature type="compositionally biased region" description="Gly residues" evidence="1">
    <location>
        <begin position="138"/>
        <end position="147"/>
    </location>
</feature>
<feature type="non-terminal residue" evidence="2">
    <location>
        <position position="1"/>
    </location>
</feature>
<evidence type="ECO:0000313" key="2">
    <source>
        <dbReference type="EMBL" id="NMH92881.1"/>
    </source>
</evidence>
<gene>
    <name evidence="2" type="ORF">HF519_15135</name>
</gene>
<sequence length="158" mass="15986">ADRAAPATPSAPGDRTGRADGSERTPAHRAPEQAERGGHDSGRADLDRAATDRDGSYRDGGERAGTRGDRVDARTDARTDDRTDDRGASAASGAKRPVATADGLAALGRPDTGPGTGRSGYVQPRPVASAHDLASLGQPGGGSGGQSDGDRSGGRHHR</sequence>
<name>A0A848DK85_9PSEU</name>
<keyword evidence="3" id="KW-1185">Reference proteome</keyword>
<feature type="compositionally biased region" description="Basic and acidic residues" evidence="1">
    <location>
        <begin position="148"/>
        <end position="158"/>
    </location>
</feature>
<feature type="region of interest" description="Disordered" evidence="1">
    <location>
        <begin position="1"/>
        <end position="158"/>
    </location>
</feature>
<protein>
    <submittedName>
        <fullName evidence="2">Uncharacterized protein</fullName>
    </submittedName>
</protein>
<feature type="compositionally biased region" description="Basic and acidic residues" evidence="1">
    <location>
        <begin position="15"/>
        <end position="87"/>
    </location>
</feature>
<dbReference type="EMBL" id="JAAXKZ010000050">
    <property type="protein sequence ID" value="NMH92881.1"/>
    <property type="molecule type" value="Genomic_DNA"/>
</dbReference>
<organism evidence="2 3">
    <name type="scientific">Pseudonocardia bannensis</name>
    <dbReference type="NCBI Taxonomy" id="630973"/>
    <lineage>
        <taxon>Bacteria</taxon>
        <taxon>Bacillati</taxon>
        <taxon>Actinomycetota</taxon>
        <taxon>Actinomycetes</taxon>
        <taxon>Pseudonocardiales</taxon>
        <taxon>Pseudonocardiaceae</taxon>
        <taxon>Pseudonocardia</taxon>
    </lineage>
</organism>
<comment type="caution">
    <text evidence="2">The sequence shown here is derived from an EMBL/GenBank/DDBJ whole genome shotgun (WGS) entry which is preliminary data.</text>
</comment>